<proteinExistence type="predicted"/>
<dbReference type="GeneID" id="36555579"/>
<organism evidence="1 2">
    <name type="scientific">Aspergillus steynii IBT 23096</name>
    <dbReference type="NCBI Taxonomy" id="1392250"/>
    <lineage>
        <taxon>Eukaryota</taxon>
        <taxon>Fungi</taxon>
        <taxon>Dikarya</taxon>
        <taxon>Ascomycota</taxon>
        <taxon>Pezizomycotina</taxon>
        <taxon>Eurotiomycetes</taxon>
        <taxon>Eurotiomycetidae</taxon>
        <taxon>Eurotiales</taxon>
        <taxon>Aspergillaceae</taxon>
        <taxon>Aspergillus</taxon>
        <taxon>Aspergillus subgen. Circumdati</taxon>
    </lineage>
</organism>
<reference evidence="1 2" key="1">
    <citation type="submission" date="2016-12" db="EMBL/GenBank/DDBJ databases">
        <title>The genomes of Aspergillus section Nigri reveals drivers in fungal speciation.</title>
        <authorList>
            <consortium name="DOE Joint Genome Institute"/>
            <person name="Vesth T.C."/>
            <person name="Nybo J."/>
            <person name="Theobald S."/>
            <person name="Brandl J."/>
            <person name="Frisvad J.C."/>
            <person name="Nielsen K.F."/>
            <person name="Lyhne E.K."/>
            <person name="Kogle M.E."/>
            <person name="Kuo A."/>
            <person name="Riley R."/>
            <person name="Clum A."/>
            <person name="Nolan M."/>
            <person name="Lipzen A."/>
            <person name="Salamov A."/>
            <person name="Henrissat B."/>
            <person name="Wiebenga A."/>
            <person name="De Vries R.P."/>
            <person name="Grigoriev I.V."/>
            <person name="Mortensen U.H."/>
            <person name="Andersen M.R."/>
            <person name="Baker S.E."/>
        </authorList>
    </citation>
    <scope>NUCLEOTIDE SEQUENCE [LARGE SCALE GENOMIC DNA]</scope>
    <source>
        <strain evidence="1 2">IBT 23096</strain>
    </source>
</reference>
<protein>
    <submittedName>
        <fullName evidence="1">Uncharacterized protein</fullName>
    </submittedName>
</protein>
<accession>A0A2I2FZI5</accession>
<gene>
    <name evidence="1" type="ORF">P170DRAFT_429197</name>
</gene>
<dbReference type="RefSeq" id="XP_024701344.1">
    <property type="nucleotide sequence ID" value="XM_024847880.1"/>
</dbReference>
<dbReference type="AlphaFoldDB" id="A0A2I2FZI5"/>
<dbReference type="Proteomes" id="UP000234275">
    <property type="component" value="Unassembled WGS sequence"/>
</dbReference>
<name>A0A2I2FZI5_9EURO</name>
<evidence type="ECO:0000313" key="2">
    <source>
        <dbReference type="Proteomes" id="UP000234275"/>
    </source>
</evidence>
<evidence type="ECO:0000313" key="1">
    <source>
        <dbReference type="EMBL" id="PLB46042.1"/>
    </source>
</evidence>
<comment type="caution">
    <text evidence="1">The sequence shown here is derived from an EMBL/GenBank/DDBJ whole genome shotgun (WGS) entry which is preliminary data.</text>
</comment>
<keyword evidence="2" id="KW-1185">Reference proteome</keyword>
<sequence>MHLGFCPDPDIRQVSSGSFTPGRSPNEYIDHAAATRMLGLWWSIHASCLRLILTRTSTSAPLNTPWPGGRTTARVREILLHELFRRDLWEWGLARAIILMPREDVAAIMNDNRRLDDLGRVPRRVVVGVNLPEASPYYLNPAVPMYYLSAAEFSLLVRTLRRYRDRGPVDPVVTFVYRQVPAIYGAGRTENVPVQHCQEAFCYEALREGGCLLTECSSYSYGGHVDEVDDAMNQMVSIMIKDACARDYKKDPIAVNTLAPRLQLSVGYRPLQLCGPVESNPAGTSTGLVIYHEMVIRDEDSPVLKTFADAACCKDACDGRSEMGQNHALVLVWKRMIDCMAYTSRCQIGGRFSEPFT</sequence>
<dbReference type="EMBL" id="MSFO01000007">
    <property type="protein sequence ID" value="PLB46042.1"/>
    <property type="molecule type" value="Genomic_DNA"/>
</dbReference>
<dbReference type="VEuPathDB" id="FungiDB:P170DRAFT_429197"/>